<dbReference type="RefSeq" id="WP_379747568.1">
    <property type="nucleotide sequence ID" value="NZ_JBHTCP010000012.1"/>
</dbReference>
<dbReference type="NCBIfam" id="NF001750">
    <property type="entry name" value="PRK00476.1"/>
    <property type="match status" value="1"/>
</dbReference>
<dbReference type="EMBL" id="JBHTCP010000012">
    <property type="protein sequence ID" value="MFC7371213.1"/>
    <property type="molecule type" value="Genomic_DNA"/>
</dbReference>
<feature type="binding site" evidence="8">
    <location>
        <position position="484"/>
    </location>
    <ligand>
        <name>ATP</name>
        <dbReference type="ChEBI" id="CHEBI:30616"/>
    </ligand>
</feature>
<dbReference type="SUPFAM" id="SSF55261">
    <property type="entry name" value="GAD domain-like"/>
    <property type="match status" value="1"/>
</dbReference>
<feature type="region of interest" description="Aspartate" evidence="8">
    <location>
        <begin position="200"/>
        <end position="203"/>
    </location>
</feature>
<dbReference type="InterPro" id="IPR029351">
    <property type="entry name" value="GAD_dom"/>
</dbReference>
<dbReference type="InterPro" id="IPR004365">
    <property type="entry name" value="NA-bd_OB_tRNA"/>
</dbReference>
<accession>A0ABW2NPX1</accession>
<keyword evidence="2 8" id="KW-0963">Cytoplasm</keyword>
<comment type="caution">
    <text evidence="8">Lacks conserved residue(s) required for the propagation of feature annotation.</text>
</comment>
<feature type="binding site" evidence="8">
    <location>
        <position position="222"/>
    </location>
    <ligand>
        <name>L-aspartate</name>
        <dbReference type="ChEBI" id="CHEBI:29991"/>
    </ligand>
</feature>
<dbReference type="SUPFAM" id="SSF50249">
    <property type="entry name" value="Nucleic acid-binding proteins"/>
    <property type="match status" value="1"/>
</dbReference>
<dbReference type="InterPro" id="IPR047090">
    <property type="entry name" value="AspRS_core"/>
</dbReference>
<comment type="caution">
    <text evidence="10">The sequence shown here is derived from an EMBL/GenBank/DDBJ whole genome shotgun (WGS) entry which is preliminary data.</text>
</comment>
<dbReference type="Pfam" id="PF02938">
    <property type="entry name" value="GAD"/>
    <property type="match status" value="1"/>
</dbReference>
<dbReference type="Pfam" id="PF00152">
    <property type="entry name" value="tRNA-synt_2"/>
    <property type="match status" value="1"/>
</dbReference>
<comment type="similarity">
    <text evidence="1 8">Belongs to the class-II aminoacyl-tRNA synthetase family. Type 1 subfamily.</text>
</comment>
<feature type="site" description="Important for tRNA non-discrimination" evidence="8">
    <location>
        <position position="84"/>
    </location>
</feature>
<name>A0ABW2NPX1_9BACL</name>
<organism evidence="10 11">
    <name type="scientific">Fictibacillus iocasae</name>
    <dbReference type="NCBI Taxonomy" id="2715437"/>
    <lineage>
        <taxon>Bacteria</taxon>
        <taxon>Bacillati</taxon>
        <taxon>Bacillota</taxon>
        <taxon>Bacilli</taxon>
        <taxon>Bacillales</taxon>
        <taxon>Fictibacillaceae</taxon>
        <taxon>Fictibacillus</taxon>
    </lineage>
</organism>
<comment type="function">
    <text evidence="8">Aspartyl-tRNA synthetase with relaxed tRNA specificity since it is able to aspartylate not only its cognate tRNA(Asp) but also tRNA(Asn). Reaction proceeds in two steps: L-aspartate is first activated by ATP to form Asp-AMP and then transferred to the acceptor end of tRNA(Asp/Asn).</text>
</comment>
<dbReference type="PROSITE" id="PS50862">
    <property type="entry name" value="AA_TRNA_LIGASE_II"/>
    <property type="match status" value="1"/>
</dbReference>
<evidence type="ECO:0000256" key="5">
    <source>
        <dbReference type="ARBA" id="ARBA00022840"/>
    </source>
</evidence>
<dbReference type="InterPro" id="IPR002312">
    <property type="entry name" value="Asp/Asn-tRNA-synth_IIb"/>
</dbReference>
<dbReference type="Gene3D" id="2.40.50.140">
    <property type="entry name" value="Nucleic acid-binding proteins"/>
    <property type="match status" value="1"/>
</dbReference>
<comment type="subunit">
    <text evidence="8">Homodimer.</text>
</comment>
<evidence type="ECO:0000256" key="8">
    <source>
        <dbReference type="HAMAP-Rule" id="MF_00044"/>
    </source>
</evidence>
<evidence type="ECO:0000256" key="3">
    <source>
        <dbReference type="ARBA" id="ARBA00022598"/>
    </source>
</evidence>
<dbReference type="PRINTS" id="PR01042">
    <property type="entry name" value="TRNASYNTHASP"/>
</dbReference>
<sequence length="592" mass="66495">MELRTHHCGNVTESLIGERVTINGWVQKRRDLGGLIFIDLRDRSGLVQVVFSPDVSAESLAAAEKVRSEFVLSVSGTVVARSEGTVNDNLATGKIEIHGDNLEIINASKTPPFLIADESEITEDIRLKYRYLDLRRPVMQETMKMRYEVTKFMRHFLDQQSFMEMETPMLTKSTPEGARDYLVPSRVHPGEFYALPQSPQIFKQLLMVSGYERYFQIVRCFRDEDLRADRQPEFTQVDIETSFMSQEELLNMMENMMTKLVQQVKGMEIPKPFPRMTYKEAMDRYGSDKPDTRFAMELTDVSALVKDSGFKVFASAVQNGGFVKGLNVKGQAAAYSRKDIDTLGEFAGRYGAKGLAWLKVEEEGLKGPIAKFFSEEEAAALTEAFAAETGDLLLFVADKPSVVSDSLGALRLHLGKELKLIDESKFNFLWVVDFPLVEYDEGADRFVALHHPFTMPKEEDLHLLKTDPGSVRAKAYDLVLNGYELGGGSQRIYQRDVQELMFKTLGFSEEAAREEFGFLMEAFEYGTPPHGGIALGLDRIVMLLAGRTNLRDTIAFPKTASASCLLTNAPSGVSSQQLEDLHLKVNIKESVK</sequence>
<dbReference type="SUPFAM" id="SSF55681">
    <property type="entry name" value="Class II aaRS and biotin synthetases"/>
    <property type="match status" value="1"/>
</dbReference>
<dbReference type="InterPro" id="IPR004115">
    <property type="entry name" value="GAD-like_sf"/>
</dbReference>
<keyword evidence="11" id="KW-1185">Reference proteome</keyword>
<feature type="binding site" evidence="8">
    <location>
        <position position="491"/>
    </location>
    <ligand>
        <name>L-aspartate</name>
        <dbReference type="ChEBI" id="CHEBI:29991"/>
    </ligand>
</feature>
<keyword evidence="6 8" id="KW-0648">Protein biosynthesis</keyword>
<feature type="binding site" evidence="8">
    <location>
        <position position="176"/>
    </location>
    <ligand>
        <name>L-aspartate</name>
        <dbReference type="ChEBI" id="CHEBI:29991"/>
    </ligand>
</feature>
<dbReference type="InterPro" id="IPR004524">
    <property type="entry name" value="Asp-tRNA-ligase_1"/>
</dbReference>
<reference evidence="11" key="1">
    <citation type="journal article" date="2019" name="Int. J. Syst. Evol. Microbiol.">
        <title>The Global Catalogue of Microorganisms (GCM) 10K type strain sequencing project: providing services to taxonomists for standard genome sequencing and annotation.</title>
        <authorList>
            <consortium name="The Broad Institute Genomics Platform"/>
            <consortium name="The Broad Institute Genome Sequencing Center for Infectious Disease"/>
            <person name="Wu L."/>
            <person name="Ma J."/>
        </authorList>
    </citation>
    <scope>NUCLEOTIDE SEQUENCE [LARGE SCALE GENOMIC DNA]</scope>
    <source>
        <strain evidence="11">NBRC 106396</strain>
    </source>
</reference>
<evidence type="ECO:0000259" key="9">
    <source>
        <dbReference type="PROSITE" id="PS50862"/>
    </source>
</evidence>
<dbReference type="InterPro" id="IPR004364">
    <property type="entry name" value="Aa-tRNA-synt_II"/>
</dbReference>
<dbReference type="Gene3D" id="3.30.930.10">
    <property type="entry name" value="Bira Bifunctional Protein, Domain 2"/>
    <property type="match status" value="1"/>
</dbReference>
<dbReference type="Pfam" id="PF01336">
    <property type="entry name" value="tRNA_anti-codon"/>
    <property type="match status" value="1"/>
</dbReference>
<dbReference type="Proteomes" id="UP001596549">
    <property type="component" value="Unassembled WGS sequence"/>
</dbReference>
<evidence type="ECO:0000256" key="6">
    <source>
        <dbReference type="ARBA" id="ARBA00022917"/>
    </source>
</evidence>
<dbReference type="InterPro" id="IPR006195">
    <property type="entry name" value="aa-tRNA-synth_II"/>
</dbReference>
<keyword evidence="5 8" id="KW-0067">ATP-binding</keyword>
<dbReference type="GO" id="GO:0004815">
    <property type="term" value="F:aspartate-tRNA ligase activity"/>
    <property type="evidence" value="ECO:0007669"/>
    <property type="project" value="UniProtKB-EC"/>
</dbReference>
<dbReference type="CDD" id="cd00777">
    <property type="entry name" value="AspRS_core"/>
    <property type="match status" value="1"/>
</dbReference>
<dbReference type="InterPro" id="IPR045864">
    <property type="entry name" value="aa-tRNA-synth_II/BPL/LPL"/>
</dbReference>
<feature type="binding site" evidence="8">
    <location>
        <position position="231"/>
    </location>
    <ligand>
        <name>ATP</name>
        <dbReference type="ChEBI" id="CHEBI:30616"/>
    </ligand>
</feature>
<dbReference type="EC" id="6.1.1.23" evidence="8"/>
<keyword evidence="3 8" id="KW-0436">Ligase</keyword>
<dbReference type="CDD" id="cd04317">
    <property type="entry name" value="EcAspRS_like_N"/>
    <property type="match status" value="1"/>
</dbReference>
<dbReference type="Gene3D" id="3.30.1360.30">
    <property type="entry name" value="GAD-like domain"/>
    <property type="match status" value="1"/>
</dbReference>
<evidence type="ECO:0000256" key="4">
    <source>
        <dbReference type="ARBA" id="ARBA00022741"/>
    </source>
</evidence>
<dbReference type="PANTHER" id="PTHR22594:SF5">
    <property type="entry name" value="ASPARTATE--TRNA LIGASE, MITOCHONDRIAL"/>
    <property type="match status" value="1"/>
</dbReference>
<feature type="binding site" evidence="8">
    <location>
        <begin position="536"/>
        <end position="539"/>
    </location>
    <ligand>
        <name>ATP</name>
        <dbReference type="ChEBI" id="CHEBI:30616"/>
    </ligand>
</feature>
<evidence type="ECO:0000313" key="10">
    <source>
        <dbReference type="EMBL" id="MFC7371213.1"/>
    </source>
</evidence>
<comment type="subcellular location">
    <subcellularLocation>
        <location evidence="8">Cytoplasm</location>
    </subcellularLocation>
</comment>
<comment type="catalytic activity">
    <reaction evidence="8">
        <text>tRNA(Asx) + L-aspartate + ATP = L-aspartyl-tRNA(Asx) + AMP + diphosphate</text>
        <dbReference type="Rhea" id="RHEA:18349"/>
        <dbReference type="Rhea" id="RHEA-COMP:9710"/>
        <dbReference type="Rhea" id="RHEA-COMP:9711"/>
        <dbReference type="ChEBI" id="CHEBI:29991"/>
        <dbReference type="ChEBI" id="CHEBI:30616"/>
        <dbReference type="ChEBI" id="CHEBI:33019"/>
        <dbReference type="ChEBI" id="CHEBI:78442"/>
        <dbReference type="ChEBI" id="CHEBI:78516"/>
        <dbReference type="ChEBI" id="CHEBI:456215"/>
        <dbReference type="EC" id="6.1.1.23"/>
    </reaction>
</comment>
<evidence type="ECO:0000256" key="2">
    <source>
        <dbReference type="ARBA" id="ARBA00022490"/>
    </source>
</evidence>
<protein>
    <recommendedName>
        <fullName evidence="8">Aspartate--tRNA(Asp/Asn) ligase</fullName>
        <ecNumber evidence="8">6.1.1.23</ecNumber>
    </recommendedName>
    <alternativeName>
        <fullName evidence="8">Aspartyl-tRNA synthetase</fullName>
        <shortName evidence="8">AspRS</shortName>
    </alternativeName>
    <alternativeName>
        <fullName evidence="8">Non-discriminating aspartyl-tRNA synthetase</fullName>
        <shortName evidence="8">ND-AspRS</shortName>
    </alternativeName>
</protein>
<dbReference type="HAMAP" id="MF_00044">
    <property type="entry name" value="Asp_tRNA_synth_type1"/>
    <property type="match status" value="1"/>
</dbReference>
<evidence type="ECO:0000256" key="7">
    <source>
        <dbReference type="ARBA" id="ARBA00023146"/>
    </source>
</evidence>
<dbReference type="InterPro" id="IPR047089">
    <property type="entry name" value="Asp-tRNA-ligase_1_N"/>
</dbReference>
<keyword evidence="7 8" id="KW-0030">Aminoacyl-tRNA synthetase</keyword>
<evidence type="ECO:0000313" key="11">
    <source>
        <dbReference type="Proteomes" id="UP001596549"/>
    </source>
</evidence>
<feature type="binding site" evidence="8">
    <location>
        <begin position="222"/>
        <end position="224"/>
    </location>
    <ligand>
        <name>ATP</name>
        <dbReference type="ChEBI" id="CHEBI:30616"/>
    </ligand>
</feature>
<dbReference type="InterPro" id="IPR012340">
    <property type="entry name" value="NA-bd_OB-fold"/>
</dbReference>
<gene>
    <name evidence="8 10" type="primary">aspS</name>
    <name evidence="10" type="ORF">ACFQPF_05955</name>
</gene>
<feature type="domain" description="Aminoacyl-transfer RNA synthetases class-II family profile" evidence="9">
    <location>
        <begin position="143"/>
        <end position="557"/>
    </location>
</feature>
<proteinExistence type="inferred from homology"/>
<dbReference type="NCBIfam" id="TIGR00459">
    <property type="entry name" value="aspS_bact"/>
    <property type="match status" value="1"/>
</dbReference>
<feature type="binding site" evidence="8">
    <location>
        <position position="450"/>
    </location>
    <ligand>
        <name>L-aspartate</name>
        <dbReference type="ChEBI" id="CHEBI:29991"/>
    </ligand>
</feature>
<evidence type="ECO:0000256" key="1">
    <source>
        <dbReference type="ARBA" id="ARBA00006303"/>
    </source>
</evidence>
<dbReference type="PANTHER" id="PTHR22594">
    <property type="entry name" value="ASPARTYL/LYSYL-TRNA SYNTHETASE"/>
    <property type="match status" value="1"/>
</dbReference>
<keyword evidence="4 8" id="KW-0547">Nucleotide-binding</keyword>